<feature type="transmembrane region" description="Helical" evidence="6">
    <location>
        <begin position="267"/>
        <end position="292"/>
    </location>
</feature>
<dbReference type="GO" id="GO:0022857">
    <property type="term" value="F:transmembrane transporter activity"/>
    <property type="evidence" value="ECO:0007669"/>
    <property type="project" value="InterPro"/>
</dbReference>
<dbReference type="EMBL" id="CACRTR010000003">
    <property type="protein sequence ID" value="VYT73709.1"/>
    <property type="molecule type" value="Genomic_DNA"/>
</dbReference>
<feature type="transmembrane region" description="Helical" evidence="6">
    <location>
        <begin position="86"/>
        <end position="108"/>
    </location>
</feature>
<proteinExistence type="predicted"/>
<dbReference type="Gene3D" id="1.20.1740.10">
    <property type="entry name" value="Amino acid/polyamine transporter I"/>
    <property type="match status" value="1"/>
</dbReference>
<feature type="transmembrane region" description="Helical" evidence="6">
    <location>
        <begin position="222"/>
        <end position="247"/>
    </location>
</feature>
<dbReference type="InterPro" id="IPR002293">
    <property type="entry name" value="AA/rel_permease1"/>
</dbReference>
<protein>
    <submittedName>
        <fullName evidence="7">Putative amino acid permease YhdG</fullName>
    </submittedName>
</protein>
<evidence type="ECO:0000256" key="4">
    <source>
        <dbReference type="ARBA" id="ARBA00022989"/>
    </source>
</evidence>
<dbReference type="GO" id="GO:0005886">
    <property type="term" value="C:plasma membrane"/>
    <property type="evidence" value="ECO:0007669"/>
    <property type="project" value="UniProtKB-SubCell"/>
</dbReference>
<evidence type="ECO:0000256" key="3">
    <source>
        <dbReference type="ARBA" id="ARBA00022692"/>
    </source>
</evidence>
<dbReference type="PANTHER" id="PTHR42770">
    <property type="entry name" value="AMINO ACID TRANSPORTER-RELATED"/>
    <property type="match status" value="1"/>
</dbReference>
<evidence type="ECO:0000313" key="7">
    <source>
        <dbReference type="EMBL" id="VYT73709.1"/>
    </source>
</evidence>
<feature type="transmembrane region" description="Helical" evidence="6">
    <location>
        <begin position="411"/>
        <end position="429"/>
    </location>
</feature>
<feature type="transmembrane region" description="Helical" evidence="6">
    <location>
        <begin position="12"/>
        <end position="35"/>
    </location>
</feature>
<gene>
    <name evidence="7" type="primary">yhdG</name>
    <name evidence="7" type="ORF">ELLFYP34_01795</name>
</gene>
<evidence type="ECO:0000256" key="6">
    <source>
        <dbReference type="SAM" id="Phobius"/>
    </source>
</evidence>
<feature type="transmembrane region" description="Helical" evidence="6">
    <location>
        <begin position="341"/>
        <end position="364"/>
    </location>
</feature>
<name>A0A6N2Z353_EUBLI</name>
<organism evidence="7">
    <name type="scientific">Eubacterium limosum</name>
    <dbReference type="NCBI Taxonomy" id="1736"/>
    <lineage>
        <taxon>Bacteria</taxon>
        <taxon>Bacillati</taxon>
        <taxon>Bacillota</taxon>
        <taxon>Clostridia</taxon>
        <taxon>Eubacteriales</taxon>
        <taxon>Eubacteriaceae</taxon>
        <taxon>Eubacterium</taxon>
    </lineage>
</organism>
<dbReference type="PANTHER" id="PTHR42770:SF7">
    <property type="entry name" value="MEMBRANE PROTEIN"/>
    <property type="match status" value="1"/>
</dbReference>
<dbReference type="PIRSF" id="PIRSF006060">
    <property type="entry name" value="AA_transporter"/>
    <property type="match status" value="1"/>
</dbReference>
<evidence type="ECO:0000256" key="1">
    <source>
        <dbReference type="ARBA" id="ARBA00004651"/>
    </source>
</evidence>
<keyword evidence="2" id="KW-1003">Cell membrane</keyword>
<accession>A0A6N2Z353</accession>
<dbReference type="Pfam" id="PF13520">
    <property type="entry name" value="AA_permease_2"/>
    <property type="match status" value="1"/>
</dbReference>
<keyword evidence="5 6" id="KW-0472">Membrane</keyword>
<evidence type="ECO:0000256" key="5">
    <source>
        <dbReference type="ARBA" id="ARBA00023136"/>
    </source>
</evidence>
<feature type="transmembrane region" description="Helical" evidence="6">
    <location>
        <begin position="384"/>
        <end position="405"/>
    </location>
</feature>
<dbReference type="AlphaFoldDB" id="A0A6N2Z353"/>
<feature type="transmembrane region" description="Helical" evidence="6">
    <location>
        <begin position="146"/>
        <end position="168"/>
    </location>
</feature>
<feature type="transmembrane region" description="Helical" evidence="6">
    <location>
        <begin position="188"/>
        <end position="210"/>
    </location>
</feature>
<evidence type="ECO:0000256" key="2">
    <source>
        <dbReference type="ARBA" id="ARBA00022475"/>
    </source>
</evidence>
<comment type="subcellular location">
    <subcellularLocation>
        <location evidence="1">Cell membrane</location>
        <topology evidence="1">Multi-pass membrane protein</topology>
    </subcellularLocation>
</comment>
<reference evidence="7" key="1">
    <citation type="submission" date="2019-11" db="EMBL/GenBank/DDBJ databases">
        <authorList>
            <person name="Feng L."/>
        </authorList>
    </citation>
    <scope>NUCLEOTIDE SEQUENCE</scope>
    <source>
        <strain evidence="7">ElimosumLFYP34</strain>
    </source>
</reference>
<feature type="transmembrane region" description="Helical" evidence="6">
    <location>
        <begin position="317"/>
        <end position="335"/>
    </location>
</feature>
<dbReference type="InterPro" id="IPR050367">
    <property type="entry name" value="APC_superfamily"/>
</dbReference>
<feature type="transmembrane region" description="Helical" evidence="6">
    <location>
        <begin position="41"/>
        <end position="65"/>
    </location>
</feature>
<keyword evidence="4 6" id="KW-1133">Transmembrane helix</keyword>
<feature type="transmembrane region" description="Helical" evidence="6">
    <location>
        <begin position="120"/>
        <end position="139"/>
    </location>
</feature>
<keyword evidence="3 6" id="KW-0812">Transmembrane</keyword>
<sequence>MKKDNRLSFFETLTMATGFTIGSGIITLTGIGIGMTGRSVFVAFAVCAVLFLISFRPLFIMSSVLPRMSAAYSYSKELITKEAGGLYVYIYFFGRITIAIFGISIAQYLASLIPALNNPVGMKVVAAGVLTLFYIINLFGIKNAAIVQNVLFVILVFSLLSFVIFGIGKVESNFFEQRAFFVNGFGGFYSAVSLLFFAVGGAYIITDFAPKIRNPEKVMMKVIYIVTIGVTILYMFIGIVASGVIPQAEAAYQSLVVTARIVYPSNLLFSIFIVGGALGALITTLNSSFVWYSSSLIQACKDGWLPKAWGKTNKYEVPYILTTIFYILGLVPALLGMDLTVVSKIAVGMTILSILIPMAGILKLPEKYPEEWKQSVYSKRYPKWRLRVMVVITYLIMSTQVYALFAGNPATVNVVILLYILGTGLYLFFKSKYKTLKTEGEGEKD</sequence>